<dbReference type="AlphaFoldDB" id="A0A8H3DD14"/>
<reference evidence="1" key="1">
    <citation type="submission" date="2021-01" db="EMBL/GenBank/DDBJ databases">
        <authorList>
            <person name="Kaushik A."/>
        </authorList>
    </citation>
    <scope>NUCLEOTIDE SEQUENCE</scope>
    <source>
        <strain evidence="1">Type strain: AG8-Rh-89/</strain>
    </source>
</reference>
<accession>A0A8H3DD14</accession>
<name>A0A8H3DD14_9AGAM</name>
<dbReference type="EMBL" id="CAJMWZ010006614">
    <property type="protein sequence ID" value="CAE6525184.1"/>
    <property type="molecule type" value="Genomic_DNA"/>
</dbReference>
<dbReference type="Proteomes" id="UP000663850">
    <property type="component" value="Unassembled WGS sequence"/>
</dbReference>
<evidence type="ECO:0000313" key="1">
    <source>
        <dbReference type="EMBL" id="CAE6525184.1"/>
    </source>
</evidence>
<comment type="caution">
    <text evidence="1">The sequence shown here is derived from an EMBL/GenBank/DDBJ whole genome shotgun (WGS) entry which is preliminary data.</text>
</comment>
<proteinExistence type="predicted"/>
<organism evidence="1 2">
    <name type="scientific">Rhizoctonia solani</name>
    <dbReference type="NCBI Taxonomy" id="456999"/>
    <lineage>
        <taxon>Eukaryota</taxon>
        <taxon>Fungi</taxon>
        <taxon>Dikarya</taxon>
        <taxon>Basidiomycota</taxon>
        <taxon>Agaricomycotina</taxon>
        <taxon>Agaricomycetes</taxon>
        <taxon>Cantharellales</taxon>
        <taxon>Ceratobasidiaceae</taxon>
        <taxon>Rhizoctonia</taxon>
    </lineage>
</organism>
<gene>
    <name evidence="1" type="ORF">RDB_LOCUS123101</name>
</gene>
<sequence>MDLDINVRSALMQRIFNTSMVPTPRTTETHVSTSANNTTLTRPIELDKSDGQLLLEEINESIARLERIAPSGFNLADLVFLPCEEPPSVLPHLEDKLPPEIETFLAGLDPVGASSQRFKFIVRSLRSLQGDLESLLSDINELHSELAPRCEDVLGRVKLELDRLLIAGREAHKMHLSRERAHIGVGARQIDLPVTPNPATRLSPITTAAIIVIATIHCFMNVSRENCHFILRALRAMLKLVIIGQHHPQQAHLLNSVERIPVTLETSLHYLGIQPNLNYYVVCPRCATLYPEGEEVPERCTAVDVNHHACGAAVLKLRRRGGSVWMRPRKRYSHQTLEEWLSFFLNRPGIEDLIEGARPKLQADCTDFWGASYFNSFPGPGQKNFFDAKPEDLRLAFLIYHDFFNPFTNGMAAKQRSIGTVTMVCLNLPYQIRYNWENLYTTAIIPGPSEPSREQINNYIRPIAKNMKEHYYPGVWIARTNKYPNGRHVRSAAMVESMDLLASRSWGGLGSPTHTILCSFCSITKDNIDTFDHVYPARNMLAHSQHVQLWLSAPDSLTRNTIWKRHAARYSEWLCFPWWSPFLAPIAPMHWMKNVLEKQLRENMNWSWTIPTGIPLAPKSSKLVTTLELEWGEAALKYYDATELERTKLTEPLLRYLCVKRRIFNAGRNSKYMLKALNNWRTSEGIINDQGEITALANQESHALVSLARAQFYLSRAKDANYLVRKTRVGDLMYLCKEFNLSLDGTHIALATTLVNYNKQHPLPNTTVDGLQLTSTVAILGHEVMAEIQEDMRNTIIPSWVKAPPINFGTISHGKIGAEEYKSLSIISLTISLVRLWQSSDVEFSDRLDHFLHLAQAVRILAYQSINQGDINQFSYHYSRYLARLKELYPHSSIIPTQHLGLHIPYFLATLGPATRFNENPTEMFIGMLQDIPTNWKFGELEPTIHREIITASNLQALLTQSEVMDAIAQVGETVQEYLDHCYPTHTGIYSNGWVVSHPEAPTVLSEEIYALMLEFCSKHGAYRPTRHQIMCRKIQYGHVIYQPSSTSIRNSQILYEAPGTRIWTAGRIEMITMQSELTGSADPPQLIILVRPFVPLSANDRTNDPYIAHPIIGASGAGLAMMLYSQLEPGLPMLIQPKDIICHIATCQYCDVNGTFSEPCLVALSLNLKHVRPE</sequence>
<protein>
    <submittedName>
        <fullName evidence="1">Uncharacterized protein</fullName>
    </submittedName>
</protein>
<evidence type="ECO:0000313" key="2">
    <source>
        <dbReference type="Proteomes" id="UP000663850"/>
    </source>
</evidence>